<evidence type="ECO:0000313" key="10">
    <source>
        <dbReference type="Proteomes" id="UP000663870"/>
    </source>
</evidence>
<dbReference type="OrthoDB" id="10033159at2759"/>
<dbReference type="EMBL" id="CAJNOH010000027">
    <property type="protein sequence ID" value="CAF0777706.1"/>
    <property type="molecule type" value="Genomic_DNA"/>
</dbReference>
<dbReference type="Proteomes" id="UP000663823">
    <property type="component" value="Unassembled WGS sequence"/>
</dbReference>
<evidence type="ECO:0000313" key="7">
    <source>
        <dbReference type="EMBL" id="CAF3922958.1"/>
    </source>
</evidence>
<comment type="caution">
    <text evidence="1">The sequence shown here is derived from an EMBL/GenBank/DDBJ whole genome shotgun (WGS) entry which is preliminary data.</text>
</comment>
<dbReference type="Proteomes" id="UP000663836">
    <property type="component" value="Unassembled WGS sequence"/>
</dbReference>
<dbReference type="EMBL" id="CAJNOO010001026">
    <property type="protein sequence ID" value="CAF1081751.1"/>
    <property type="molecule type" value="Genomic_DNA"/>
</dbReference>
<proteinExistence type="predicted"/>
<dbReference type="EMBL" id="CAJOAX010000272">
    <property type="protein sequence ID" value="CAF3555048.1"/>
    <property type="molecule type" value="Genomic_DNA"/>
</dbReference>
<reference evidence="1" key="1">
    <citation type="submission" date="2021-02" db="EMBL/GenBank/DDBJ databases">
        <authorList>
            <person name="Nowell W R."/>
        </authorList>
    </citation>
    <scope>NUCLEOTIDE SEQUENCE</scope>
</reference>
<evidence type="ECO:0000313" key="9">
    <source>
        <dbReference type="Proteomes" id="UP000663854"/>
    </source>
</evidence>
<evidence type="ECO:0000313" key="8">
    <source>
        <dbReference type="EMBL" id="CAF4162570.1"/>
    </source>
</evidence>
<evidence type="ECO:0000313" key="4">
    <source>
        <dbReference type="EMBL" id="CAF1521296.1"/>
    </source>
</evidence>
<dbReference type="Proteomes" id="UP000663874">
    <property type="component" value="Unassembled WGS sequence"/>
</dbReference>
<dbReference type="EMBL" id="CAJNOU010007236">
    <property type="protein sequence ID" value="CAF1521296.1"/>
    <property type="molecule type" value="Genomic_DNA"/>
</dbReference>
<dbReference type="Proteomes" id="UP000663870">
    <property type="component" value="Unassembled WGS sequence"/>
</dbReference>
<dbReference type="EMBL" id="CAJOBE010013295">
    <property type="protein sequence ID" value="CAF4162570.1"/>
    <property type="molecule type" value="Genomic_DNA"/>
</dbReference>
<dbReference type="Proteomes" id="UP000663882">
    <property type="component" value="Unassembled WGS sequence"/>
</dbReference>
<dbReference type="Proteomes" id="UP000663864">
    <property type="component" value="Unassembled WGS sequence"/>
</dbReference>
<organism evidence="1 9">
    <name type="scientific">Rotaria sordida</name>
    <dbReference type="NCBI Taxonomy" id="392033"/>
    <lineage>
        <taxon>Eukaryota</taxon>
        <taxon>Metazoa</taxon>
        <taxon>Spiralia</taxon>
        <taxon>Gnathifera</taxon>
        <taxon>Rotifera</taxon>
        <taxon>Eurotatoria</taxon>
        <taxon>Bdelloidea</taxon>
        <taxon>Philodinida</taxon>
        <taxon>Philodinidae</taxon>
        <taxon>Rotaria</taxon>
    </lineage>
</organism>
<gene>
    <name evidence="8" type="ORF">FNK824_LOCUS34265</name>
    <name evidence="7" type="ORF">JBS370_LOCUS22029</name>
    <name evidence="5" type="ORF">JXQ802_LOCUS50747</name>
    <name evidence="6" type="ORF">OTI717_LOCUS4505</name>
    <name evidence="1" type="ORF">PYM288_LOCUS3448</name>
    <name evidence="3" type="ORF">RFH988_LOCUS18331</name>
    <name evidence="4" type="ORF">SEV965_LOCUS37042</name>
    <name evidence="2" type="ORF">ZHD862_LOCUS3548</name>
</gene>
<dbReference type="EMBL" id="CAJNOL010006831">
    <property type="protein sequence ID" value="CAF1622303.1"/>
    <property type="molecule type" value="Genomic_DNA"/>
</dbReference>
<evidence type="ECO:0000313" key="2">
    <source>
        <dbReference type="EMBL" id="CAF0824219.1"/>
    </source>
</evidence>
<dbReference type="Proteomes" id="UP000663889">
    <property type="component" value="Unassembled WGS sequence"/>
</dbReference>
<evidence type="ECO:0000313" key="6">
    <source>
        <dbReference type="EMBL" id="CAF3555048.1"/>
    </source>
</evidence>
<sequence>MISYGRPSNSPEQLMSMIFSPGNTDGNSVIAPSNSPNRLIHVIENIIRYVSSIKSSENFIENVVNRHKEPADRMKVLTFLNKCFELIRNVIQREINYMLEMSEIQNKSSHSQSPFTLEELKQAQRKTDDLLASIEKQMESLKTWIPPTMPFLGFF</sequence>
<dbReference type="Proteomes" id="UP000663854">
    <property type="component" value="Unassembled WGS sequence"/>
</dbReference>
<name>A0A813R7V2_9BILA</name>
<protein>
    <submittedName>
        <fullName evidence="1">Uncharacterized protein</fullName>
    </submittedName>
</protein>
<dbReference type="EMBL" id="CAJOBD010003012">
    <property type="protein sequence ID" value="CAF3922958.1"/>
    <property type="molecule type" value="Genomic_DNA"/>
</dbReference>
<evidence type="ECO:0000313" key="3">
    <source>
        <dbReference type="EMBL" id="CAF1081751.1"/>
    </source>
</evidence>
<dbReference type="EMBL" id="CAJNOT010000078">
    <property type="protein sequence ID" value="CAF0824219.1"/>
    <property type="molecule type" value="Genomic_DNA"/>
</dbReference>
<keyword evidence="10" id="KW-1185">Reference proteome</keyword>
<dbReference type="AlphaFoldDB" id="A0A813R7V2"/>
<evidence type="ECO:0000313" key="5">
    <source>
        <dbReference type="EMBL" id="CAF1622303.1"/>
    </source>
</evidence>
<evidence type="ECO:0000313" key="1">
    <source>
        <dbReference type="EMBL" id="CAF0777706.1"/>
    </source>
</evidence>
<accession>A0A813R7V2</accession>